<reference evidence="1 2" key="2">
    <citation type="journal article" date="2013" name="Genome Announc.">
        <title>Genome of the Root-Associated Plant Growth-Promoting Bacterium Variovorax paradoxus Strain EPS.</title>
        <authorList>
            <person name="Han J.I."/>
            <person name="Spain J.C."/>
            <person name="Leadbetter J.R."/>
            <person name="Ovchinnikova G."/>
            <person name="Goodwin L.A."/>
            <person name="Han C.S."/>
            <person name="Woyke T."/>
            <person name="Davenport K.W."/>
            <person name="Orwin P.M."/>
        </authorList>
    </citation>
    <scope>NUCLEOTIDE SEQUENCE [LARGE SCALE GENOMIC DNA]</scope>
    <source>
        <strain evidence="1 2">EPS</strain>
    </source>
</reference>
<proteinExistence type="predicted"/>
<dbReference type="HOGENOM" id="CLU_1937227_0_0_4"/>
<dbReference type="Proteomes" id="UP000008917">
    <property type="component" value="Chromosome"/>
</dbReference>
<dbReference type="OrthoDB" id="9924045at2"/>
<dbReference type="RefSeq" id="WP_013540483.1">
    <property type="nucleotide sequence ID" value="NC_014931.1"/>
</dbReference>
<reference evidence="2" key="1">
    <citation type="submission" date="2010-12" db="EMBL/GenBank/DDBJ databases">
        <title>Complete sequence of Variovorax paradoxus EPS.</title>
        <authorList>
            <consortium name="US DOE Joint Genome Institute"/>
            <person name="Lucas S."/>
            <person name="Copeland A."/>
            <person name="Lapidus A."/>
            <person name="Cheng J.-F."/>
            <person name="Goodwin L."/>
            <person name="Pitluck S."/>
            <person name="Teshima H."/>
            <person name="Detter J.C."/>
            <person name="Han C."/>
            <person name="Tapia R."/>
            <person name="Land M."/>
            <person name="Hauser L."/>
            <person name="Kyrpides N."/>
            <person name="Ivanova N."/>
            <person name="Ovchinnikova G."/>
            <person name="Orwin P."/>
            <person name="Han J.-I.G."/>
            <person name="Woyke T."/>
        </authorList>
    </citation>
    <scope>NUCLEOTIDE SEQUENCE [LARGE SCALE GENOMIC DNA]</scope>
    <source>
        <strain evidence="2">EPS</strain>
    </source>
</reference>
<evidence type="ECO:0000313" key="1">
    <source>
        <dbReference type="EMBL" id="ADU36245.1"/>
    </source>
</evidence>
<name>E6V9V7_VARPE</name>
<dbReference type="EMBL" id="CP002417">
    <property type="protein sequence ID" value="ADU36245.1"/>
    <property type="molecule type" value="Genomic_DNA"/>
</dbReference>
<dbReference type="STRING" id="595537.Varpa_2038"/>
<accession>E6V9V7</accession>
<protein>
    <submittedName>
        <fullName evidence="1">Uncharacterized protein</fullName>
    </submittedName>
</protein>
<gene>
    <name evidence="1" type="ordered locus">Varpa_2038</name>
</gene>
<dbReference type="AlphaFoldDB" id="E6V9V7"/>
<dbReference type="KEGG" id="vpe:Varpa_2038"/>
<sequence>MAKVVLLRERGSWRSRSQVLGSPHFVGEVIYGAANREHWGPTKHARLIDPGAPQIDIVKPLQYAKWLETREGGAFIRGVEFHHRGVKSKPEPKYQMWWCMFDLERALAALARMDARSSSGFHTNDDDYPW</sequence>
<organism evidence="1 2">
    <name type="scientific">Variovorax paradoxus (strain EPS)</name>
    <dbReference type="NCBI Taxonomy" id="595537"/>
    <lineage>
        <taxon>Bacteria</taxon>
        <taxon>Pseudomonadati</taxon>
        <taxon>Pseudomonadota</taxon>
        <taxon>Betaproteobacteria</taxon>
        <taxon>Burkholderiales</taxon>
        <taxon>Comamonadaceae</taxon>
        <taxon>Variovorax</taxon>
    </lineage>
</organism>
<evidence type="ECO:0000313" key="2">
    <source>
        <dbReference type="Proteomes" id="UP000008917"/>
    </source>
</evidence>